<organism evidence="9 10">
    <name type="scientific">Cryobacterium tagatosivorans</name>
    <dbReference type="NCBI Taxonomy" id="1259199"/>
    <lineage>
        <taxon>Bacteria</taxon>
        <taxon>Bacillati</taxon>
        <taxon>Actinomycetota</taxon>
        <taxon>Actinomycetes</taxon>
        <taxon>Micrococcales</taxon>
        <taxon>Microbacteriaceae</taxon>
        <taxon>Cryobacterium</taxon>
    </lineage>
</organism>
<dbReference type="RefSeq" id="WP_134490991.1">
    <property type="nucleotide sequence ID" value="NZ_SOEZ01000054.1"/>
</dbReference>
<dbReference type="Proteomes" id="UP000297866">
    <property type="component" value="Unassembled WGS sequence"/>
</dbReference>
<dbReference type="EMBL" id="SOEZ01000054">
    <property type="protein sequence ID" value="TFB49928.1"/>
    <property type="molecule type" value="Genomic_DNA"/>
</dbReference>
<dbReference type="NCBIfam" id="TIGR01800">
    <property type="entry name" value="cit_synth_II"/>
    <property type="match status" value="1"/>
</dbReference>
<evidence type="ECO:0000256" key="8">
    <source>
        <dbReference type="RuleBase" id="RU003406"/>
    </source>
</evidence>
<reference evidence="9 10" key="1">
    <citation type="submission" date="2019-03" db="EMBL/GenBank/DDBJ databases">
        <title>Genomics of glacier-inhabiting Cryobacterium strains.</title>
        <authorList>
            <person name="Liu Q."/>
            <person name="Xin Y.-H."/>
        </authorList>
    </citation>
    <scope>NUCLEOTIDE SEQUENCE [LARGE SCALE GENOMIC DNA]</scope>
    <source>
        <strain evidence="9 10">Sr47</strain>
    </source>
</reference>
<evidence type="ECO:0000313" key="10">
    <source>
        <dbReference type="Proteomes" id="UP000297866"/>
    </source>
</evidence>
<dbReference type="SUPFAM" id="SSF48256">
    <property type="entry name" value="Citrate synthase"/>
    <property type="match status" value="1"/>
</dbReference>
<dbReference type="UniPathway" id="UPA00223"/>
<comment type="caution">
    <text evidence="9">The sequence shown here is derived from an EMBL/GenBank/DDBJ whole genome shotgun (WGS) entry which is preliminary data.</text>
</comment>
<dbReference type="GO" id="GO:0005829">
    <property type="term" value="C:cytosol"/>
    <property type="evidence" value="ECO:0007669"/>
    <property type="project" value="TreeGrafter"/>
</dbReference>
<keyword evidence="10" id="KW-1185">Reference proteome</keyword>
<name>A0A4R8UE11_9MICO</name>
<evidence type="ECO:0000256" key="6">
    <source>
        <dbReference type="PIRNR" id="PIRNR001369"/>
    </source>
</evidence>
<dbReference type="FunFam" id="1.10.230.10:FF:000003">
    <property type="entry name" value="Citrate synthase"/>
    <property type="match status" value="1"/>
</dbReference>
<dbReference type="InterPro" id="IPR011278">
    <property type="entry name" value="2-MeCitrate/Citrate_synth_II"/>
</dbReference>
<dbReference type="InterPro" id="IPR016142">
    <property type="entry name" value="Citrate_synth-like_lrg_a-sub"/>
</dbReference>
<gene>
    <name evidence="9" type="ORF">E3O23_11105</name>
</gene>
<dbReference type="GO" id="GO:0006099">
    <property type="term" value="P:tricarboxylic acid cycle"/>
    <property type="evidence" value="ECO:0007669"/>
    <property type="project" value="UniProtKB-UniPathway"/>
</dbReference>
<dbReference type="PANTHER" id="PTHR11739">
    <property type="entry name" value="CITRATE SYNTHASE"/>
    <property type="match status" value="1"/>
</dbReference>
<dbReference type="InterPro" id="IPR019810">
    <property type="entry name" value="Citrate_synthase_AS"/>
</dbReference>
<accession>A0A4R8UE11</accession>
<dbReference type="OrthoDB" id="9800864at2"/>
<feature type="active site" evidence="7">
    <location>
        <position position="328"/>
    </location>
</feature>
<dbReference type="PANTHER" id="PTHR11739:SF4">
    <property type="entry name" value="CITRATE SYNTHASE, PEROXISOMAL"/>
    <property type="match status" value="1"/>
</dbReference>
<evidence type="ECO:0000313" key="9">
    <source>
        <dbReference type="EMBL" id="TFB49928.1"/>
    </source>
</evidence>
<proteinExistence type="inferred from homology"/>
<dbReference type="Gene3D" id="1.10.580.10">
    <property type="entry name" value="Citrate Synthase, domain 1"/>
    <property type="match status" value="1"/>
</dbReference>
<sequence length="387" mass="42896">MTETQQAVAPTLVGAQAATPVIYKGLAGVPVDYTAISQVNSDTNSLLYRGYPVQELADRRSFEEVAYLLWHGELPTESQLAEFEELERSLRHLDPAVHRVIDELPMTAHPMDVVRTAVSVIGARDPQANDSSPEADLAKAIRLFAQLPAIVAYDQRRRHGLDLVEPRDDLGYSANFLHMTHGEVQELVVVEAFDVSMILYAEHSFNASTFTARVITSTLSDLYSAVTGAIGALKGSLHGGANEAVMHTFGEIGTADKVDDWLERALANKSKIMGFGHRVYKNGDSRVPTMRRAMEAMLEHYDRRDLLELYTALEEAMAKRKDIKPNLDYPTGPAYHVMGFDTETFTPLFVASRIVGWTAHIMEQRAANALIRPLSVYNGVEQREVPA</sequence>
<dbReference type="GO" id="GO:0036440">
    <property type="term" value="F:citrate synthase activity"/>
    <property type="evidence" value="ECO:0007669"/>
    <property type="project" value="UniProtKB-EC"/>
</dbReference>
<dbReference type="InterPro" id="IPR002020">
    <property type="entry name" value="Citrate_synthase"/>
</dbReference>
<protein>
    <recommendedName>
        <fullName evidence="6">Citrate synthase</fullName>
    </recommendedName>
</protein>
<evidence type="ECO:0000256" key="4">
    <source>
        <dbReference type="ARBA" id="ARBA00022679"/>
    </source>
</evidence>
<comment type="catalytic activity">
    <reaction evidence="5">
        <text>oxaloacetate + acetyl-CoA + H2O = citrate + CoA + H(+)</text>
        <dbReference type="Rhea" id="RHEA:16845"/>
        <dbReference type="ChEBI" id="CHEBI:15377"/>
        <dbReference type="ChEBI" id="CHEBI:15378"/>
        <dbReference type="ChEBI" id="CHEBI:16452"/>
        <dbReference type="ChEBI" id="CHEBI:16947"/>
        <dbReference type="ChEBI" id="CHEBI:57287"/>
        <dbReference type="ChEBI" id="CHEBI:57288"/>
        <dbReference type="EC" id="2.3.3.16"/>
    </reaction>
</comment>
<comment type="similarity">
    <text evidence="2 6 8">Belongs to the citrate synthase family.</text>
</comment>
<dbReference type="PRINTS" id="PR00143">
    <property type="entry name" value="CITRTSNTHASE"/>
</dbReference>
<dbReference type="Gene3D" id="1.10.230.10">
    <property type="entry name" value="Cytochrome P450-Terp, domain 2"/>
    <property type="match status" value="1"/>
</dbReference>
<dbReference type="InterPro" id="IPR036969">
    <property type="entry name" value="Citrate_synthase_sf"/>
</dbReference>
<dbReference type="GO" id="GO:0005975">
    <property type="term" value="P:carbohydrate metabolic process"/>
    <property type="evidence" value="ECO:0007669"/>
    <property type="project" value="TreeGrafter"/>
</dbReference>
<dbReference type="InterPro" id="IPR024176">
    <property type="entry name" value="Citrate_synthase_bac-typ"/>
</dbReference>
<evidence type="ECO:0000256" key="7">
    <source>
        <dbReference type="PIRSR" id="PIRSR001369-1"/>
    </source>
</evidence>
<evidence type="ECO:0000256" key="5">
    <source>
        <dbReference type="ARBA" id="ARBA00049288"/>
    </source>
</evidence>
<evidence type="ECO:0000256" key="1">
    <source>
        <dbReference type="ARBA" id="ARBA00004751"/>
    </source>
</evidence>
<feature type="active site" evidence="7">
    <location>
        <position position="277"/>
    </location>
</feature>
<dbReference type="PIRSF" id="PIRSF001369">
    <property type="entry name" value="Citrate_synth"/>
    <property type="match status" value="1"/>
</dbReference>
<comment type="pathway">
    <text evidence="1">Carbohydrate metabolism; tricarboxylic acid cycle; isocitrate from oxaloacetate: step 1/2.</text>
</comment>
<dbReference type="Pfam" id="PF00285">
    <property type="entry name" value="Citrate_synt"/>
    <property type="match status" value="1"/>
</dbReference>
<keyword evidence="9" id="KW-0012">Acyltransferase</keyword>
<dbReference type="NCBIfam" id="NF010636">
    <property type="entry name" value="PRK14033.1"/>
    <property type="match status" value="1"/>
</dbReference>
<dbReference type="InterPro" id="IPR016143">
    <property type="entry name" value="Citrate_synth-like_sm_a-sub"/>
</dbReference>
<evidence type="ECO:0000256" key="2">
    <source>
        <dbReference type="ARBA" id="ARBA00010566"/>
    </source>
</evidence>
<keyword evidence="4 6" id="KW-0808">Transferase</keyword>
<dbReference type="AlphaFoldDB" id="A0A4R8UE11"/>
<keyword evidence="3" id="KW-0816">Tricarboxylic acid cycle</keyword>
<evidence type="ECO:0000256" key="3">
    <source>
        <dbReference type="ARBA" id="ARBA00022532"/>
    </source>
</evidence>
<dbReference type="PROSITE" id="PS00480">
    <property type="entry name" value="CITRATE_SYNTHASE"/>
    <property type="match status" value="1"/>
</dbReference>